<dbReference type="SUPFAM" id="SSF48726">
    <property type="entry name" value="Immunoglobulin"/>
    <property type="match status" value="2"/>
</dbReference>
<dbReference type="Pfam" id="PF07686">
    <property type="entry name" value="V-set"/>
    <property type="match status" value="2"/>
</dbReference>
<evidence type="ECO:0000259" key="5">
    <source>
        <dbReference type="PROSITE" id="PS50835"/>
    </source>
</evidence>
<dbReference type="GO" id="GO:0005886">
    <property type="term" value="C:plasma membrane"/>
    <property type="evidence" value="ECO:0007669"/>
    <property type="project" value="TreeGrafter"/>
</dbReference>
<comment type="subcellular location">
    <subcellularLocation>
        <location evidence="1">Membrane</location>
    </subcellularLocation>
</comment>
<feature type="domain" description="Ig-like" evidence="5">
    <location>
        <begin position="138"/>
        <end position="232"/>
    </location>
</feature>
<feature type="transmembrane region" description="Helical" evidence="4">
    <location>
        <begin position="263"/>
        <end position="285"/>
    </location>
</feature>
<dbReference type="InterPro" id="IPR013106">
    <property type="entry name" value="Ig_V-set"/>
</dbReference>
<evidence type="ECO:0000256" key="3">
    <source>
        <dbReference type="ARBA" id="ARBA00023136"/>
    </source>
</evidence>
<dbReference type="InterPro" id="IPR003599">
    <property type="entry name" value="Ig_sub"/>
</dbReference>
<organism evidence="6 7">
    <name type="scientific">Hemibagrus guttatus</name>
    <dbReference type="NCBI Taxonomy" id="175788"/>
    <lineage>
        <taxon>Eukaryota</taxon>
        <taxon>Metazoa</taxon>
        <taxon>Chordata</taxon>
        <taxon>Craniata</taxon>
        <taxon>Vertebrata</taxon>
        <taxon>Euteleostomi</taxon>
        <taxon>Actinopterygii</taxon>
        <taxon>Neopterygii</taxon>
        <taxon>Teleostei</taxon>
        <taxon>Ostariophysi</taxon>
        <taxon>Siluriformes</taxon>
        <taxon>Bagridae</taxon>
        <taxon>Hemibagrus</taxon>
    </lineage>
</organism>
<evidence type="ECO:0000313" key="7">
    <source>
        <dbReference type="Proteomes" id="UP001274896"/>
    </source>
</evidence>
<keyword evidence="4" id="KW-1133">Transmembrane helix</keyword>
<evidence type="ECO:0000256" key="4">
    <source>
        <dbReference type="SAM" id="Phobius"/>
    </source>
</evidence>
<dbReference type="Gene3D" id="2.60.40.10">
    <property type="entry name" value="Immunoglobulins"/>
    <property type="match status" value="2"/>
</dbReference>
<evidence type="ECO:0000313" key="6">
    <source>
        <dbReference type="EMBL" id="KAK3513478.1"/>
    </source>
</evidence>
<dbReference type="PANTHER" id="PTHR11860:SF87">
    <property type="entry name" value="CMRF35-LIKE MOLECULE 8"/>
    <property type="match status" value="1"/>
</dbReference>
<dbReference type="PROSITE" id="PS50835">
    <property type="entry name" value="IG_LIKE"/>
    <property type="match status" value="1"/>
</dbReference>
<dbReference type="EMBL" id="JAUCMX010000022">
    <property type="protein sequence ID" value="KAK3513478.1"/>
    <property type="molecule type" value="Genomic_DNA"/>
</dbReference>
<proteinExistence type="predicted"/>
<dbReference type="GO" id="GO:0004888">
    <property type="term" value="F:transmembrane signaling receptor activity"/>
    <property type="evidence" value="ECO:0007669"/>
    <property type="project" value="TreeGrafter"/>
</dbReference>
<dbReference type="Proteomes" id="UP001274896">
    <property type="component" value="Unassembled WGS sequence"/>
</dbReference>
<name>A0AAE0Q4B1_9TELE</name>
<dbReference type="InterPro" id="IPR013783">
    <property type="entry name" value="Ig-like_fold"/>
</dbReference>
<evidence type="ECO:0000256" key="1">
    <source>
        <dbReference type="ARBA" id="ARBA00004370"/>
    </source>
</evidence>
<reference evidence="6" key="1">
    <citation type="submission" date="2023-06" db="EMBL/GenBank/DDBJ databases">
        <title>Male Hemibagrus guttatus genome.</title>
        <authorList>
            <person name="Bian C."/>
        </authorList>
    </citation>
    <scope>NUCLEOTIDE SEQUENCE</scope>
    <source>
        <strain evidence="6">Male_cb2023</strain>
        <tissue evidence="6">Muscle</tissue>
    </source>
</reference>
<gene>
    <name evidence="6" type="ORF">QTP70_015470</name>
</gene>
<comment type="caution">
    <text evidence="6">The sequence shown here is derived from an EMBL/GenBank/DDBJ whole genome shotgun (WGS) entry which is preliminary data.</text>
</comment>
<dbReference type="SMART" id="SM00409">
    <property type="entry name" value="IG"/>
    <property type="match status" value="2"/>
</dbReference>
<sequence length="379" mass="42313">MCCLFVFTLFISTEIRKYFLRIRVFSVLCAAVGSQTLMKLSLQTGAMVTIPCHYDRGYINHKKYWCYNHHSTFSSCSIQAYANETKGKVTVTDNPAESFFTVTMKDVQTENTGWYWCAVELTGLDVKEDLHITVKSDPDLSVRESRVRGEEGGSVTVQCLYSTAYQDTQKQWFRFKDGSCNTVGTKTSQNSAVTVSDDGNSSFSVMMSGLNKSDAGWYWCSAGDLQVPVHINVTDPPPVLSVTKETETDTDQDHSMPNNLPDWLLVAVGLGLLLILVSTVIYLHLRKTCKKDDQTRTRMKSNDFTAHTPPSALDREDVTYSSVFKAANNQTPSLIFRDDEVTYGNVISSTVVDDDVTYGNVNSPKIRGDGVIYSTVMHE</sequence>
<accession>A0AAE0Q4B1</accession>
<keyword evidence="2 4" id="KW-0812">Transmembrane</keyword>
<dbReference type="InterPro" id="IPR036179">
    <property type="entry name" value="Ig-like_dom_sf"/>
</dbReference>
<protein>
    <recommendedName>
        <fullName evidence="5">Ig-like domain-containing protein</fullName>
    </recommendedName>
</protein>
<dbReference type="AlphaFoldDB" id="A0AAE0Q4B1"/>
<dbReference type="InterPro" id="IPR007110">
    <property type="entry name" value="Ig-like_dom"/>
</dbReference>
<dbReference type="InterPro" id="IPR050671">
    <property type="entry name" value="CD300_family_receptors"/>
</dbReference>
<dbReference type="PANTHER" id="PTHR11860">
    <property type="entry name" value="POLYMERIC-IMMUNOGLOBULIN RECEPTOR"/>
    <property type="match status" value="1"/>
</dbReference>
<keyword evidence="7" id="KW-1185">Reference proteome</keyword>
<dbReference type="CDD" id="cd05716">
    <property type="entry name" value="IgV_pIgR_like"/>
    <property type="match status" value="1"/>
</dbReference>
<evidence type="ECO:0000256" key="2">
    <source>
        <dbReference type="ARBA" id="ARBA00022692"/>
    </source>
</evidence>
<keyword evidence="3 4" id="KW-0472">Membrane</keyword>